<proteinExistence type="predicted"/>
<dbReference type="InterPro" id="IPR011991">
    <property type="entry name" value="ArsR-like_HTH"/>
</dbReference>
<dbReference type="SMART" id="SM00418">
    <property type="entry name" value="HTH_ARSR"/>
    <property type="match status" value="1"/>
</dbReference>
<dbReference type="PANTHER" id="PTHR33154:SF32">
    <property type="entry name" value="TRANSCRIPTIONAL REGULATORY PROTEIN"/>
    <property type="match status" value="1"/>
</dbReference>
<dbReference type="InterPro" id="IPR001845">
    <property type="entry name" value="HTH_ArsR_DNA-bd_dom"/>
</dbReference>
<dbReference type="GO" id="GO:0003700">
    <property type="term" value="F:DNA-binding transcription factor activity"/>
    <property type="evidence" value="ECO:0007669"/>
    <property type="project" value="InterPro"/>
</dbReference>
<evidence type="ECO:0000259" key="4">
    <source>
        <dbReference type="PROSITE" id="PS50987"/>
    </source>
</evidence>
<evidence type="ECO:0000313" key="5">
    <source>
        <dbReference type="EMBL" id="VEB97975.1"/>
    </source>
</evidence>
<keyword evidence="3" id="KW-0804">Transcription</keyword>
<dbReference type="EMBL" id="LR134201">
    <property type="protein sequence ID" value="VEB97975.1"/>
    <property type="molecule type" value="Genomic_DNA"/>
</dbReference>
<dbReference type="Proteomes" id="UP000274122">
    <property type="component" value="Chromosome"/>
</dbReference>
<dbReference type="KEGG" id="clap:NCTC11466_02433"/>
<organism evidence="5 6">
    <name type="scientific">Cedecea lapagei</name>
    <dbReference type="NCBI Taxonomy" id="158823"/>
    <lineage>
        <taxon>Bacteria</taxon>
        <taxon>Pseudomonadati</taxon>
        <taxon>Pseudomonadota</taxon>
        <taxon>Gammaproteobacteria</taxon>
        <taxon>Enterobacterales</taxon>
        <taxon>Enterobacteriaceae</taxon>
        <taxon>Cedecea</taxon>
    </lineage>
</organism>
<feature type="domain" description="HTH arsR-type" evidence="4">
    <location>
        <begin position="1"/>
        <end position="98"/>
    </location>
</feature>
<name>A0A3S4JZN5_9ENTR</name>
<dbReference type="InterPro" id="IPR051081">
    <property type="entry name" value="HTH_MetalResp_TranReg"/>
</dbReference>
<reference evidence="5 6" key="1">
    <citation type="submission" date="2018-12" db="EMBL/GenBank/DDBJ databases">
        <authorList>
            <consortium name="Pathogen Informatics"/>
        </authorList>
    </citation>
    <scope>NUCLEOTIDE SEQUENCE [LARGE SCALE GENOMIC DNA]</scope>
    <source>
        <strain evidence="5 6">NCTC11466</strain>
    </source>
</reference>
<dbReference type="SUPFAM" id="SSF46785">
    <property type="entry name" value="Winged helix' DNA-binding domain"/>
    <property type="match status" value="1"/>
</dbReference>
<dbReference type="InterPro" id="IPR036388">
    <property type="entry name" value="WH-like_DNA-bd_sf"/>
</dbReference>
<evidence type="ECO:0000256" key="3">
    <source>
        <dbReference type="ARBA" id="ARBA00023163"/>
    </source>
</evidence>
<dbReference type="CDD" id="cd00090">
    <property type="entry name" value="HTH_ARSR"/>
    <property type="match status" value="1"/>
</dbReference>
<dbReference type="OrthoDB" id="9790747at2"/>
<sequence length="98" mass="10762">MNTILTKANALANPNRLQILTLLDNPGLYFPPGYFDENAGVCGLYIAEKLGVSAPTASAHLKVLVQAGFLTSVRMGKFTYFKRVPLAMDDFAKEIRQL</sequence>
<dbReference type="GO" id="GO:0003677">
    <property type="term" value="F:DNA binding"/>
    <property type="evidence" value="ECO:0007669"/>
    <property type="project" value="UniProtKB-KW"/>
</dbReference>
<gene>
    <name evidence="5" type="ORF">NCTC11466_02433</name>
</gene>
<dbReference type="Pfam" id="PF12840">
    <property type="entry name" value="HTH_20"/>
    <property type="match status" value="1"/>
</dbReference>
<keyword evidence="6" id="KW-1185">Reference proteome</keyword>
<keyword evidence="1" id="KW-0805">Transcription regulation</keyword>
<keyword evidence="2" id="KW-0238">DNA-binding</keyword>
<dbReference type="Gene3D" id="1.10.10.10">
    <property type="entry name" value="Winged helix-like DNA-binding domain superfamily/Winged helix DNA-binding domain"/>
    <property type="match status" value="1"/>
</dbReference>
<evidence type="ECO:0000256" key="1">
    <source>
        <dbReference type="ARBA" id="ARBA00023015"/>
    </source>
</evidence>
<dbReference type="RefSeq" id="WP_126356411.1">
    <property type="nucleotide sequence ID" value="NZ_LR134201.1"/>
</dbReference>
<dbReference type="InterPro" id="IPR036390">
    <property type="entry name" value="WH_DNA-bd_sf"/>
</dbReference>
<evidence type="ECO:0000313" key="6">
    <source>
        <dbReference type="Proteomes" id="UP000274122"/>
    </source>
</evidence>
<evidence type="ECO:0000256" key="2">
    <source>
        <dbReference type="ARBA" id="ARBA00023125"/>
    </source>
</evidence>
<protein>
    <submittedName>
        <fullName evidence="5">Helix-turn-helix domain</fullName>
    </submittedName>
</protein>
<dbReference type="PANTHER" id="PTHR33154">
    <property type="entry name" value="TRANSCRIPTIONAL REGULATOR, ARSR FAMILY"/>
    <property type="match status" value="1"/>
</dbReference>
<dbReference type="PROSITE" id="PS50987">
    <property type="entry name" value="HTH_ARSR_2"/>
    <property type="match status" value="1"/>
</dbReference>
<dbReference type="AlphaFoldDB" id="A0A3S4JZN5"/>
<accession>A0A3S4JZN5</accession>